<evidence type="ECO:0000313" key="3">
    <source>
        <dbReference type="Proteomes" id="UP000010296"/>
    </source>
</evidence>
<keyword evidence="3" id="KW-1185">Reference proteome</keyword>
<protein>
    <submittedName>
        <fullName evidence="2">Uncharacterized protein</fullName>
    </submittedName>
</protein>
<feature type="transmembrane region" description="Helical" evidence="1">
    <location>
        <begin position="67"/>
        <end position="86"/>
    </location>
</feature>
<sequence>MAKRKQEFVKVVILVVLYLLLLPVTLIAFKLLPYIIANDTTIELGAFVTGILKNPIPSLLEIVHSTYRLPFFIVQMLVFISLFVFLHPTKRQPFEVVGKTNPVHGSAYWGEQEELDTSTKVQLIPESAMKQRLKKSMRRARNE</sequence>
<dbReference type="EMBL" id="AEPV01000090">
    <property type="protein sequence ID" value="EFU72940.1"/>
    <property type="molecule type" value="Genomic_DNA"/>
</dbReference>
<organism evidence="2 3">
    <name type="scientific">Enterococcus italicus (strain DSM 15952 / CCUG 50447 / LMG 22039 / TP 1.5)</name>
    <dbReference type="NCBI Taxonomy" id="888064"/>
    <lineage>
        <taxon>Bacteria</taxon>
        <taxon>Bacillati</taxon>
        <taxon>Bacillota</taxon>
        <taxon>Bacilli</taxon>
        <taxon>Lactobacillales</taxon>
        <taxon>Enterococcaceae</taxon>
        <taxon>Enterococcus</taxon>
    </lineage>
</organism>
<dbReference type="AlphaFoldDB" id="E6LIP8"/>
<evidence type="ECO:0000313" key="2">
    <source>
        <dbReference type="EMBL" id="EFU72940.1"/>
    </source>
</evidence>
<keyword evidence="1" id="KW-1133">Transmembrane helix</keyword>
<proteinExistence type="predicted"/>
<name>E6LIP8_ENTI1</name>
<gene>
    <name evidence="2" type="ORF">HMPREF9088_2238</name>
</gene>
<comment type="caution">
    <text evidence="2">The sequence shown here is derived from an EMBL/GenBank/DDBJ whole genome shotgun (WGS) entry which is preliminary data.</text>
</comment>
<reference evidence="2 3" key="1">
    <citation type="submission" date="2010-12" db="EMBL/GenBank/DDBJ databases">
        <authorList>
            <person name="Muzny D."/>
            <person name="Qin X."/>
            <person name="Deng J."/>
            <person name="Jiang H."/>
            <person name="Liu Y."/>
            <person name="Qu J."/>
            <person name="Song X.-Z."/>
            <person name="Zhang L."/>
            <person name="Thornton R."/>
            <person name="Coyle M."/>
            <person name="Francisco L."/>
            <person name="Jackson L."/>
            <person name="Javaid M."/>
            <person name="Korchina V."/>
            <person name="Kovar C."/>
            <person name="Mata R."/>
            <person name="Mathew T."/>
            <person name="Ngo R."/>
            <person name="Nguyen L."/>
            <person name="Nguyen N."/>
            <person name="Okwuonu G."/>
            <person name="Ongeri F."/>
            <person name="Pham C."/>
            <person name="Simmons D."/>
            <person name="Wilczek-Boney K."/>
            <person name="Hale W."/>
            <person name="Jakkamsetti A."/>
            <person name="Pham P."/>
            <person name="Ruth R."/>
            <person name="San Lucas F."/>
            <person name="Warren J."/>
            <person name="Zhang J."/>
            <person name="Zhao Z."/>
            <person name="Zhou C."/>
            <person name="Zhu D."/>
            <person name="Lee S."/>
            <person name="Bess C."/>
            <person name="Blankenburg K."/>
            <person name="Forbes L."/>
            <person name="Fu Q."/>
            <person name="Gubbala S."/>
            <person name="Hirani K."/>
            <person name="Jayaseelan J.C."/>
            <person name="Lara F."/>
            <person name="Munidasa M."/>
            <person name="Palculict T."/>
            <person name="Patil S."/>
            <person name="Pu L.-L."/>
            <person name="Saada N."/>
            <person name="Tang L."/>
            <person name="Weissenberger G."/>
            <person name="Zhu Y."/>
            <person name="Hemphill L."/>
            <person name="Shang Y."/>
            <person name="Youmans B."/>
            <person name="Ayvaz T."/>
            <person name="Ross M."/>
            <person name="Santibanez J."/>
            <person name="Aqrawi P."/>
            <person name="Gross S."/>
            <person name="Joshi V."/>
            <person name="Fowler G."/>
            <person name="Nazareth L."/>
            <person name="Reid J."/>
            <person name="Worley K."/>
            <person name="Petrosino J."/>
            <person name="Highlander S."/>
            <person name="Gibbs R."/>
        </authorList>
    </citation>
    <scope>NUCLEOTIDE SEQUENCE [LARGE SCALE GENOMIC DNA]</scope>
    <source>
        <strain evidence="3">DSM 15952 / CCUG 50447 / LMG 22039 / TP 1.5</strain>
    </source>
</reference>
<keyword evidence="1" id="KW-0812">Transmembrane</keyword>
<keyword evidence="1" id="KW-0472">Membrane</keyword>
<dbReference type="STRING" id="888064.HMPREF9088_2238"/>
<dbReference type="PATRIC" id="fig|888064.11.peg.1029"/>
<dbReference type="Proteomes" id="UP000010296">
    <property type="component" value="Unassembled WGS sequence"/>
</dbReference>
<evidence type="ECO:0000256" key="1">
    <source>
        <dbReference type="SAM" id="Phobius"/>
    </source>
</evidence>
<dbReference type="HOGENOM" id="CLU_1803733_0_0_9"/>
<dbReference type="eggNOG" id="ENOG5030692">
    <property type="taxonomic scope" value="Bacteria"/>
</dbReference>
<dbReference type="OrthoDB" id="2200368at2"/>
<dbReference type="RefSeq" id="WP_007209292.1">
    <property type="nucleotide sequence ID" value="NZ_GL622243.1"/>
</dbReference>
<feature type="transmembrane region" description="Helical" evidence="1">
    <location>
        <begin position="12"/>
        <end position="36"/>
    </location>
</feature>
<accession>E6LIP8</accession>